<accession>A0A4Q7M3G7</accession>
<gene>
    <name evidence="1" type="ORF">EV386_2798</name>
</gene>
<reference evidence="1 2" key="1">
    <citation type="submission" date="2019-02" db="EMBL/GenBank/DDBJ databases">
        <title>Sequencing the genomes of 1000 actinobacteria strains.</title>
        <authorList>
            <person name="Klenk H.-P."/>
        </authorList>
    </citation>
    <scope>NUCLEOTIDE SEQUENCE [LARGE SCALE GENOMIC DNA]</scope>
    <source>
        <strain evidence="1 2">DSM 16932</strain>
    </source>
</reference>
<dbReference type="EMBL" id="SGWX01000001">
    <property type="protein sequence ID" value="RZS62465.1"/>
    <property type="molecule type" value="Genomic_DNA"/>
</dbReference>
<name>A0A4Q7M3G7_9MICO</name>
<comment type="caution">
    <text evidence="1">The sequence shown here is derived from an EMBL/GenBank/DDBJ whole genome shotgun (WGS) entry which is preliminary data.</text>
</comment>
<dbReference type="RefSeq" id="WP_130415930.1">
    <property type="nucleotide sequence ID" value="NZ_SGWX01000001.1"/>
</dbReference>
<protein>
    <submittedName>
        <fullName evidence="1">Uncharacterized protein</fullName>
    </submittedName>
</protein>
<evidence type="ECO:0000313" key="1">
    <source>
        <dbReference type="EMBL" id="RZS62465.1"/>
    </source>
</evidence>
<dbReference type="AlphaFoldDB" id="A0A4Q7M3G7"/>
<organism evidence="1 2">
    <name type="scientific">Xylanimonas ulmi</name>
    <dbReference type="NCBI Taxonomy" id="228973"/>
    <lineage>
        <taxon>Bacteria</taxon>
        <taxon>Bacillati</taxon>
        <taxon>Actinomycetota</taxon>
        <taxon>Actinomycetes</taxon>
        <taxon>Micrococcales</taxon>
        <taxon>Promicromonosporaceae</taxon>
        <taxon>Xylanimonas</taxon>
    </lineage>
</organism>
<keyword evidence="2" id="KW-1185">Reference proteome</keyword>
<evidence type="ECO:0000313" key="2">
    <source>
        <dbReference type="Proteomes" id="UP000293852"/>
    </source>
</evidence>
<dbReference type="Proteomes" id="UP000293852">
    <property type="component" value="Unassembled WGS sequence"/>
</dbReference>
<sequence>MPEPRTVRQTVTLDVTYDVVTEAEIAADVDAWIDRVEEGHWLLIERPSGHHVVMRPYMVALDGPRGPVEDQTG</sequence>
<proteinExistence type="predicted"/>
<dbReference type="OrthoDB" id="9762066at2"/>